<dbReference type="GO" id="GO:0015074">
    <property type="term" value="P:DNA integration"/>
    <property type="evidence" value="ECO:0007669"/>
    <property type="project" value="InterPro"/>
</dbReference>
<accession>A0AAU8JMF3</accession>
<dbReference type="RefSeq" id="WP_354636059.1">
    <property type="nucleotide sequence ID" value="NZ_CP159837.1"/>
</dbReference>
<dbReference type="GO" id="GO:0006310">
    <property type="term" value="P:DNA recombination"/>
    <property type="evidence" value="ECO:0007669"/>
    <property type="project" value="UniProtKB-KW"/>
</dbReference>
<dbReference type="GO" id="GO:0003677">
    <property type="term" value="F:DNA binding"/>
    <property type="evidence" value="ECO:0007669"/>
    <property type="project" value="InterPro"/>
</dbReference>
<keyword evidence="1" id="KW-0233">DNA recombination</keyword>
<dbReference type="Gene3D" id="1.10.443.10">
    <property type="entry name" value="Intergrase catalytic core"/>
    <property type="match status" value="1"/>
</dbReference>
<proteinExistence type="predicted"/>
<reference evidence="2" key="1">
    <citation type="submission" date="2024-07" db="EMBL/GenBank/DDBJ databases">
        <authorList>
            <person name="Kim Y.J."/>
            <person name="Jeong J.Y."/>
        </authorList>
    </citation>
    <scope>NUCLEOTIDE SEQUENCE</scope>
    <source>
        <strain evidence="2">GIHE-MW2</strain>
    </source>
</reference>
<sequence length="520" mass="58499">MTKVKNGGNPAKSLEDVKAEIKNHNSDIKARYGGRGVCTLKVNDRSISNATLTLIFTYPVNRDGIQKPEQYNVGMGSAHIPLQVTKAKNASNLLTHVLKNNRFSDNPIAFWDYLDYDVLGKVKKGIAPKVIGDLIEAYKLAFIADNKDAKSSESKWNNYRGRYLESLPSDAVLTSKVLIDFVNSLDDNSQATKAITAVKALLQYHDLERELGNALNCRKFTGKDKEERETYVPTDDEIIYVWENGFSLYKKDGHKKGGKQLHGTKAHQFVFGIMATYGIRAHEFWHVLNWHNPVNISSKEWVQVDSDDSDDSTDSEYGLGRVQIESDRIIPAFFDPDNEFPVLVISDDTKTGKRLAMPLSPIGDNWLERFHLKDELILPDIKEPLKVRKDYQSNGAGAIIRGLGCGEKSTIAWESLNVTKFSSHKLRHAYTHRGRCLGVNPWKLAQSQGHTLSTAESVYAKNLASQRTAAMLKEEWQRVYQQNKLPQLTKEQAVKISESLKAETTDINLIVSKLLEAIYG</sequence>
<dbReference type="InterPro" id="IPR013762">
    <property type="entry name" value="Integrase-like_cat_sf"/>
</dbReference>
<dbReference type="AlphaFoldDB" id="A0AAU8JMF3"/>
<name>A0AAU8JMF3_9CYAN</name>
<organism evidence="2">
    <name type="scientific">Planktothricoides raciborskii GIHE-MW2</name>
    <dbReference type="NCBI Taxonomy" id="2792601"/>
    <lineage>
        <taxon>Bacteria</taxon>
        <taxon>Bacillati</taxon>
        <taxon>Cyanobacteriota</taxon>
        <taxon>Cyanophyceae</taxon>
        <taxon>Oscillatoriophycideae</taxon>
        <taxon>Oscillatoriales</taxon>
        <taxon>Oscillatoriaceae</taxon>
        <taxon>Planktothricoides</taxon>
    </lineage>
</organism>
<dbReference type="InterPro" id="IPR011010">
    <property type="entry name" value="DNA_brk_join_enz"/>
</dbReference>
<protein>
    <recommendedName>
        <fullName evidence="3">Tyr recombinase domain-containing protein</fullName>
    </recommendedName>
</protein>
<evidence type="ECO:0008006" key="3">
    <source>
        <dbReference type="Google" id="ProtNLM"/>
    </source>
</evidence>
<evidence type="ECO:0000313" key="2">
    <source>
        <dbReference type="EMBL" id="XCM39218.1"/>
    </source>
</evidence>
<dbReference type="SUPFAM" id="SSF56349">
    <property type="entry name" value="DNA breaking-rejoining enzymes"/>
    <property type="match status" value="1"/>
</dbReference>
<dbReference type="EMBL" id="CP159837">
    <property type="protein sequence ID" value="XCM39218.1"/>
    <property type="molecule type" value="Genomic_DNA"/>
</dbReference>
<gene>
    <name evidence="2" type="ORF">ABWT76_002123</name>
</gene>
<evidence type="ECO:0000256" key="1">
    <source>
        <dbReference type="ARBA" id="ARBA00023172"/>
    </source>
</evidence>